<dbReference type="Proteomes" id="UP000072741">
    <property type="component" value="Unassembled WGS sequence"/>
</dbReference>
<feature type="compositionally biased region" description="Low complexity" evidence="1">
    <location>
        <begin position="49"/>
        <end position="58"/>
    </location>
</feature>
<feature type="transmembrane region" description="Helical" evidence="2">
    <location>
        <begin position="82"/>
        <end position="103"/>
    </location>
</feature>
<gene>
    <name evidence="3" type="ORF">NS331_24960</name>
</gene>
<dbReference type="EMBL" id="LDSL01000242">
    <property type="protein sequence ID" value="KTT10695.1"/>
    <property type="molecule type" value="Genomic_DNA"/>
</dbReference>
<keyword evidence="2" id="KW-1133">Transmembrane helix</keyword>
<keyword evidence="4" id="KW-1185">Reference proteome</keyword>
<evidence type="ECO:0000313" key="3">
    <source>
        <dbReference type="EMBL" id="KTT10695.1"/>
    </source>
</evidence>
<feature type="region of interest" description="Disordered" evidence="1">
    <location>
        <begin position="1"/>
        <end position="71"/>
    </location>
</feature>
<name>A0A147GL09_9BURK</name>
<sequence>MSQDDKTTPPDAFRFPTAADPQAAEKVAPPEKREPDEDTLDEGIAQSFPASDPVSVTVSPPPRKREDGARRPVKGLVVSKSFALIASAAIAGLAIAAISRPVVRRRLHWR</sequence>
<accession>A0A147GL09</accession>
<evidence type="ECO:0000256" key="1">
    <source>
        <dbReference type="SAM" id="MobiDB-lite"/>
    </source>
</evidence>
<comment type="caution">
    <text evidence="3">The sequence shown here is derived from an EMBL/GenBank/DDBJ whole genome shotgun (WGS) entry which is preliminary data.</text>
</comment>
<dbReference type="AlphaFoldDB" id="A0A147GL09"/>
<evidence type="ECO:0000313" key="4">
    <source>
        <dbReference type="Proteomes" id="UP000072741"/>
    </source>
</evidence>
<reference evidence="3 4" key="1">
    <citation type="journal article" date="2016" name="Front. Microbiol.">
        <title>Genomic Resource of Rice Seed Associated Bacteria.</title>
        <authorList>
            <person name="Midha S."/>
            <person name="Bansal K."/>
            <person name="Sharma S."/>
            <person name="Kumar N."/>
            <person name="Patil P.P."/>
            <person name="Chaudhry V."/>
            <person name="Patil P.B."/>
        </authorList>
    </citation>
    <scope>NUCLEOTIDE SEQUENCE [LARGE SCALE GENOMIC DNA]</scope>
    <source>
        <strain evidence="3 4">NS331</strain>
    </source>
</reference>
<keyword evidence="2" id="KW-0812">Transmembrane</keyword>
<dbReference type="RefSeq" id="WP_058644582.1">
    <property type="nucleotide sequence ID" value="NZ_LDSL01000242.1"/>
</dbReference>
<keyword evidence="2" id="KW-0472">Membrane</keyword>
<proteinExistence type="predicted"/>
<dbReference type="OrthoDB" id="8913007at2"/>
<evidence type="ECO:0000256" key="2">
    <source>
        <dbReference type="SAM" id="Phobius"/>
    </source>
</evidence>
<organism evidence="3 4">
    <name type="scientific">Pseudacidovorax intermedius</name>
    <dbReference type="NCBI Taxonomy" id="433924"/>
    <lineage>
        <taxon>Bacteria</taxon>
        <taxon>Pseudomonadati</taxon>
        <taxon>Pseudomonadota</taxon>
        <taxon>Betaproteobacteria</taxon>
        <taxon>Burkholderiales</taxon>
        <taxon>Comamonadaceae</taxon>
        <taxon>Pseudacidovorax</taxon>
    </lineage>
</organism>
<dbReference type="PATRIC" id="fig|433924.3.peg.2366"/>
<protein>
    <submittedName>
        <fullName evidence="3">Uncharacterized protein</fullName>
    </submittedName>
</protein>